<accession>A0ABT7QRM9</accession>
<comment type="similarity">
    <text evidence="2">Belongs to the asparagine synthetase family.</text>
</comment>
<keyword evidence="5" id="KW-0067">ATP-binding</keyword>
<dbReference type="NCBIfam" id="TIGR01536">
    <property type="entry name" value="asn_synth_AEB"/>
    <property type="match status" value="1"/>
</dbReference>
<dbReference type="Pfam" id="PF13537">
    <property type="entry name" value="GATase_7"/>
    <property type="match status" value="1"/>
</dbReference>
<keyword evidence="10" id="KW-1185">Reference proteome</keyword>
<keyword evidence="9" id="KW-0436">Ligase</keyword>
<dbReference type="InterPro" id="IPR006426">
    <property type="entry name" value="Asn_synth_AEB"/>
</dbReference>
<dbReference type="InterPro" id="IPR017932">
    <property type="entry name" value="GATase_2_dom"/>
</dbReference>
<dbReference type="InterPro" id="IPR051786">
    <property type="entry name" value="ASN_synthetase/amidase"/>
</dbReference>
<keyword evidence="6" id="KW-0315">Glutamine amidotransferase</keyword>
<dbReference type="RefSeq" id="WP_289401676.1">
    <property type="nucleotide sequence ID" value="NZ_JAQIBC010000003.1"/>
</dbReference>
<dbReference type="Proteomes" id="UP001169066">
    <property type="component" value="Unassembled WGS sequence"/>
</dbReference>
<dbReference type="EMBL" id="JAQIBC010000003">
    <property type="protein sequence ID" value="MDM5263696.1"/>
    <property type="molecule type" value="Genomic_DNA"/>
</dbReference>
<dbReference type="EC" id="6.3.5.4" evidence="3"/>
<dbReference type="PROSITE" id="PS51278">
    <property type="entry name" value="GATASE_TYPE_2"/>
    <property type="match status" value="1"/>
</dbReference>
<dbReference type="InterPro" id="IPR014729">
    <property type="entry name" value="Rossmann-like_a/b/a_fold"/>
</dbReference>
<evidence type="ECO:0000256" key="2">
    <source>
        <dbReference type="ARBA" id="ARBA00005752"/>
    </source>
</evidence>
<keyword evidence="4" id="KW-0547">Nucleotide-binding</keyword>
<dbReference type="CDD" id="cd00712">
    <property type="entry name" value="AsnB"/>
    <property type="match status" value="1"/>
</dbReference>
<evidence type="ECO:0000256" key="4">
    <source>
        <dbReference type="ARBA" id="ARBA00022741"/>
    </source>
</evidence>
<evidence type="ECO:0000256" key="1">
    <source>
        <dbReference type="ARBA" id="ARBA00005187"/>
    </source>
</evidence>
<name>A0ABT7QRM9_9BACT</name>
<dbReference type="SUPFAM" id="SSF52402">
    <property type="entry name" value="Adenine nucleotide alpha hydrolases-like"/>
    <property type="match status" value="1"/>
</dbReference>
<dbReference type="Gene3D" id="3.40.50.620">
    <property type="entry name" value="HUPs"/>
    <property type="match status" value="1"/>
</dbReference>
<sequence>MCAIFGIIGTYEEEKAIEAFDTLAHRGIDAKYTSVNAHCFLGVHRLAITDVTKTLTPIYNHDGLQILFNGEIYNYEVLAVELQLHKASEIDVLYAAYRVWGDDFVKHLRGMFAIAIIEEAQVKLFRDPFGKKPIYYTLDEQRFIFASEMKAIHSLVPFTFDRQIVTQYLSFQTPLPPHTFHRYIHQVDAGEMVTFSVDERRVKRKRYYTPFSEGQTISEQKKAEEQLENVLLESVAMRLPKEVKFACLLSGGVDSSLICAMASLIQKVHTFSIGYEGYEKYDERPYAKTVSEHIKSNHHEVLFSKTDFLQTIEEVIGSLDEPLADPAMLPLYHLMKAVHKEGFKVVLTGDGSDELFMGYRTYKEFYALEQAKELGFKGWLQNYFKSHFSMHKEWEWYKRIFEGSTLFRSTAEIFTDLQQNRLLRMNVKDNRSLAALESYKEEFEQSGRVSPMEWYSFVDLKVMLGNVFLRKLDRMSMAHSIEARSPFLDKEVVATAFSCTPDLRMMKPSKALVKNVARKYLPNEIVDRKKKGFNYPYMEWLQESGELEVIHRIQEKMNLFNESELEMYLEKGKQGMFKQHLFSLYMLCKWLEKVNRSS</sequence>
<reference evidence="9" key="1">
    <citation type="submission" date="2023-01" db="EMBL/GenBank/DDBJ databases">
        <title>Sulfurovum sp. XTW-4 genome assembly.</title>
        <authorList>
            <person name="Wang J."/>
        </authorList>
    </citation>
    <scope>NUCLEOTIDE SEQUENCE</scope>
    <source>
        <strain evidence="9">XTW-4</strain>
    </source>
</reference>
<comment type="pathway">
    <text evidence="1">Amino-acid biosynthesis; L-asparagine biosynthesis; L-asparagine from L-aspartate (L-Gln route): step 1/1.</text>
</comment>
<dbReference type="InterPro" id="IPR001962">
    <property type="entry name" value="Asn_synthase"/>
</dbReference>
<evidence type="ECO:0000313" key="10">
    <source>
        <dbReference type="Proteomes" id="UP001169066"/>
    </source>
</evidence>
<proteinExistence type="inferred from homology"/>
<dbReference type="GO" id="GO:0004066">
    <property type="term" value="F:asparagine synthase (glutamine-hydrolyzing) activity"/>
    <property type="evidence" value="ECO:0007669"/>
    <property type="project" value="UniProtKB-EC"/>
</dbReference>
<evidence type="ECO:0000256" key="3">
    <source>
        <dbReference type="ARBA" id="ARBA00012737"/>
    </source>
</evidence>
<protein>
    <recommendedName>
        <fullName evidence="3">asparagine synthase (glutamine-hydrolyzing)</fullName>
        <ecNumber evidence="3">6.3.5.4</ecNumber>
    </recommendedName>
</protein>
<dbReference type="PANTHER" id="PTHR43284:SF1">
    <property type="entry name" value="ASPARAGINE SYNTHETASE"/>
    <property type="match status" value="1"/>
</dbReference>
<feature type="domain" description="Glutamine amidotransferase type-2" evidence="8">
    <location>
        <begin position="2"/>
        <end position="198"/>
    </location>
</feature>
<dbReference type="PANTHER" id="PTHR43284">
    <property type="entry name" value="ASPARAGINE SYNTHETASE (GLUTAMINE-HYDROLYZING)"/>
    <property type="match status" value="1"/>
</dbReference>
<organism evidence="9 10">
    <name type="scientific">Sulfurovum xiamenensis</name>
    <dbReference type="NCBI Taxonomy" id="3019066"/>
    <lineage>
        <taxon>Bacteria</taxon>
        <taxon>Pseudomonadati</taxon>
        <taxon>Campylobacterota</taxon>
        <taxon>Epsilonproteobacteria</taxon>
        <taxon>Campylobacterales</taxon>
        <taxon>Sulfurovaceae</taxon>
        <taxon>Sulfurovum</taxon>
    </lineage>
</organism>
<comment type="caution">
    <text evidence="9">The sequence shown here is derived from an EMBL/GenBank/DDBJ whole genome shotgun (WGS) entry which is preliminary data.</text>
</comment>
<dbReference type="InterPro" id="IPR029055">
    <property type="entry name" value="Ntn_hydrolases_N"/>
</dbReference>
<comment type="catalytic activity">
    <reaction evidence="7">
        <text>L-aspartate + L-glutamine + ATP + H2O = L-asparagine + L-glutamate + AMP + diphosphate + H(+)</text>
        <dbReference type="Rhea" id="RHEA:12228"/>
        <dbReference type="ChEBI" id="CHEBI:15377"/>
        <dbReference type="ChEBI" id="CHEBI:15378"/>
        <dbReference type="ChEBI" id="CHEBI:29985"/>
        <dbReference type="ChEBI" id="CHEBI:29991"/>
        <dbReference type="ChEBI" id="CHEBI:30616"/>
        <dbReference type="ChEBI" id="CHEBI:33019"/>
        <dbReference type="ChEBI" id="CHEBI:58048"/>
        <dbReference type="ChEBI" id="CHEBI:58359"/>
        <dbReference type="ChEBI" id="CHEBI:456215"/>
        <dbReference type="EC" id="6.3.5.4"/>
    </reaction>
</comment>
<evidence type="ECO:0000256" key="7">
    <source>
        <dbReference type="ARBA" id="ARBA00048741"/>
    </source>
</evidence>
<dbReference type="CDD" id="cd01991">
    <property type="entry name" value="Asn_synthase_B_C"/>
    <property type="match status" value="1"/>
</dbReference>
<dbReference type="SUPFAM" id="SSF56235">
    <property type="entry name" value="N-terminal nucleophile aminohydrolases (Ntn hydrolases)"/>
    <property type="match status" value="1"/>
</dbReference>
<evidence type="ECO:0000259" key="8">
    <source>
        <dbReference type="PROSITE" id="PS51278"/>
    </source>
</evidence>
<gene>
    <name evidence="9" type="primary">asnB</name>
    <name evidence="9" type="ORF">PF327_05735</name>
</gene>
<dbReference type="InterPro" id="IPR033738">
    <property type="entry name" value="AsnB_N"/>
</dbReference>
<evidence type="ECO:0000256" key="5">
    <source>
        <dbReference type="ARBA" id="ARBA00022840"/>
    </source>
</evidence>
<dbReference type="Gene3D" id="3.60.20.10">
    <property type="entry name" value="Glutamine Phosphoribosylpyrophosphate, subunit 1, domain 1"/>
    <property type="match status" value="1"/>
</dbReference>
<evidence type="ECO:0000256" key="6">
    <source>
        <dbReference type="ARBA" id="ARBA00022962"/>
    </source>
</evidence>
<dbReference type="Pfam" id="PF00733">
    <property type="entry name" value="Asn_synthase"/>
    <property type="match status" value="1"/>
</dbReference>
<dbReference type="PIRSF" id="PIRSF001589">
    <property type="entry name" value="Asn_synthetase_glu-h"/>
    <property type="match status" value="1"/>
</dbReference>
<evidence type="ECO:0000313" key="9">
    <source>
        <dbReference type="EMBL" id="MDM5263696.1"/>
    </source>
</evidence>